<dbReference type="CDD" id="cd05327">
    <property type="entry name" value="retinol-DH_like_SDR_c_like"/>
    <property type="match status" value="1"/>
</dbReference>
<evidence type="ECO:0008006" key="6">
    <source>
        <dbReference type="Google" id="ProtNLM"/>
    </source>
</evidence>
<keyword evidence="5" id="KW-1185">Reference proteome</keyword>
<dbReference type="InterPro" id="IPR002347">
    <property type="entry name" value="SDR_fam"/>
</dbReference>
<proteinExistence type="inferred from homology"/>
<evidence type="ECO:0000256" key="3">
    <source>
        <dbReference type="ARBA" id="ARBA00023002"/>
    </source>
</evidence>
<dbReference type="AlphaFoldDB" id="A0A8I2YF48"/>
<dbReference type="Gene3D" id="3.40.50.720">
    <property type="entry name" value="NAD(P)-binding Rossmann-like Domain"/>
    <property type="match status" value="1"/>
</dbReference>
<dbReference type="OrthoDB" id="191139at2759"/>
<evidence type="ECO:0000313" key="4">
    <source>
        <dbReference type="EMBL" id="KAG6370740.1"/>
    </source>
</evidence>
<reference evidence="4" key="1">
    <citation type="submission" date="2021-03" db="EMBL/GenBank/DDBJ databases">
        <title>Evolutionary innovations through gain and loss of genes in the ectomycorrhizal Boletales.</title>
        <authorList>
            <person name="Wu G."/>
            <person name="Miyauchi S."/>
            <person name="Morin E."/>
            <person name="Yang Z.-L."/>
            <person name="Xu J."/>
            <person name="Martin F.M."/>
        </authorList>
    </citation>
    <scope>NUCLEOTIDE SEQUENCE</scope>
    <source>
        <strain evidence="4">BR01</strain>
    </source>
</reference>
<dbReference type="Pfam" id="PF00106">
    <property type="entry name" value="adh_short"/>
    <property type="match status" value="1"/>
</dbReference>
<gene>
    <name evidence="4" type="ORF">JVT61DRAFT_11127</name>
</gene>
<protein>
    <recommendedName>
        <fullName evidence="6">NAD(P)-binding protein</fullName>
    </recommendedName>
</protein>
<organism evidence="4 5">
    <name type="scientific">Boletus reticuloceps</name>
    <dbReference type="NCBI Taxonomy" id="495285"/>
    <lineage>
        <taxon>Eukaryota</taxon>
        <taxon>Fungi</taxon>
        <taxon>Dikarya</taxon>
        <taxon>Basidiomycota</taxon>
        <taxon>Agaricomycotina</taxon>
        <taxon>Agaricomycetes</taxon>
        <taxon>Agaricomycetidae</taxon>
        <taxon>Boletales</taxon>
        <taxon>Boletineae</taxon>
        <taxon>Boletaceae</taxon>
        <taxon>Boletoideae</taxon>
        <taxon>Boletus</taxon>
    </lineage>
</organism>
<dbReference type="PANTHER" id="PTHR24320">
    <property type="entry name" value="RETINOL DEHYDROGENASE"/>
    <property type="match status" value="1"/>
</dbReference>
<comment type="similarity">
    <text evidence="1">Belongs to the short-chain dehydrogenases/reductases (SDR) family.</text>
</comment>
<dbReference type="InterPro" id="IPR036291">
    <property type="entry name" value="NAD(P)-bd_dom_sf"/>
</dbReference>
<dbReference type="EMBL" id="JAGFBS010000045">
    <property type="protein sequence ID" value="KAG6370740.1"/>
    <property type="molecule type" value="Genomic_DNA"/>
</dbReference>
<evidence type="ECO:0000313" key="5">
    <source>
        <dbReference type="Proteomes" id="UP000683000"/>
    </source>
</evidence>
<dbReference type="SUPFAM" id="SSF51735">
    <property type="entry name" value="NAD(P)-binding Rossmann-fold domains"/>
    <property type="match status" value="1"/>
</dbReference>
<name>A0A8I2YF48_9AGAM</name>
<keyword evidence="3" id="KW-0560">Oxidoreductase</keyword>
<dbReference type="GO" id="GO:0016491">
    <property type="term" value="F:oxidoreductase activity"/>
    <property type="evidence" value="ECO:0007669"/>
    <property type="project" value="UniProtKB-KW"/>
</dbReference>
<dbReference type="PRINTS" id="PR00081">
    <property type="entry name" value="GDHRDH"/>
</dbReference>
<evidence type="ECO:0000256" key="2">
    <source>
        <dbReference type="ARBA" id="ARBA00022857"/>
    </source>
</evidence>
<evidence type="ECO:0000256" key="1">
    <source>
        <dbReference type="ARBA" id="ARBA00006484"/>
    </source>
</evidence>
<accession>A0A8I2YF48</accession>
<sequence>MSLRMAFTLIRDLFPSAPHFTAESVPDLSGKVVLVTGANAGIGKETAKVLLTKNAKVWIACRDVSKGEAALKELKELTGQDAHFLKLDLANLRSIKQSVEEFLQRETQLHILFNNAGVMHPPVDMVTADGYDLQFGTNVLGHFYLTKLLLPILISTAKSSPEGTARVVNTSSRGHWYGGLQFDTFMDGPKRRADRTFRLYGQSKTGNIVFSAELHRRYHDQGIISTSLHPGIINTELLRHYDSLVQRITTWFFHDVPHGAITQLYAGTAPDAASLGGQYLVPWARVGTPRADTQDPQLGKELWTWLEEQVAKL</sequence>
<keyword evidence="2" id="KW-0521">NADP</keyword>
<dbReference type="Proteomes" id="UP000683000">
    <property type="component" value="Unassembled WGS sequence"/>
</dbReference>
<comment type="caution">
    <text evidence="4">The sequence shown here is derived from an EMBL/GenBank/DDBJ whole genome shotgun (WGS) entry which is preliminary data.</text>
</comment>
<dbReference type="PANTHER" id="PTHR24320:SF236">
    <property type="entry name" value="SHORT-CHAIN DEHYDROGENASE-RELATED"/>
    <property type="match status" value="1"/>
</dbReference>